<organism evidence="2 3">
    <name type="scientific">Xenopus laevis</name>
    <name type="common">African clawed frog</name>
    <dbReference type="NCBI Taxonomy" id="8355"/>
    <lineage>
        <taxon>Eukaryota</taxon>
        <taxon>Metazoa</taxon>
        <taxon>Chordata</taxon>
        <taxon>Craniata</taxon>
        <taxon>Vertebrata</taxon>
        <taxon>Euteleostomi</taxon>
        <taxon>Amphibia</taxon>
        <taxon>Batrachia</taxon>
        <taxon>Anura</taxon>
        <taxon>Pipoidea</taxon>
        <taxon>Pipidae</taxon>
        <taxon>Xenopodinae</taxon>
        <taxon>Xenopus</taxon>
        <taxon>Xenopus</taxon>
    </lineage>
</organism>
<accession>A0A974I1D8</accession>
<reference evidence="3" key="1">
    <citation type="journal article" date="2016" name="Nature">
        <title>Genome evolution in the allotetraploid frog Xenopus laevis.</title>
        <authorList>
            <person name="Session A.M."/>
            <person name="Uno Y."/>
            <person name="Kwon T."/>
            <person name="Chapman J.A."/>
            <person name="Toyoda A."/>
            <person name="Takahashi S."/>
            <person name="Fukui A."/>
            <person name="Hikosaka A."/>
            <person name="Suzuki A."/>
            <person name="Kondo M."/>
            <person name="van Heeringen S.J."/>
            <person name="Quigley I."/>
            <person name="Heinz S."/>
            <person name="Ogino H."/>
            <person name="Ochi H."/>
            <person name="Hellsten U."/>
            <person name="Lyons J.B."/>
            <person name="Simakov O."/>
            <person name="Putnam N."/>
            <person name="Stites J."/>
            <person name="Kuroki Y."/>
            <person name="Tanaka T."/>
            <person name="Michiue T."/>
            <person name="Watanabe M."/>
            <person name="Bogdanovic O."/>
            <person name="Lister R."/>
            <person name="Georgiou G."/>
            <person name="Paranjpe S.S."/>
            <person name="van Kruijsbergen I."/>
            <person name="Shu S."/>
            <person name="Carlson J."/>
            <person name="Kinoshita T."/>
            <person name="Ohta Y."/>
            <person name="Mawaribuchi S."/>
            <person name="Jenkins J."/>
            <person name="Grimwood J."/>
            <person name="Schmutz J."/>
            <person name="Mitros T."/>
            <person name="Mozaffari S.V."/>
            <person name="Suzuki Y."/>
            <person name="Haramoto Y."/>
            <person name="Yamamoto T.S."/>
            <person name="Takagi C."/>
            <person name="Heald R."/>
            <person name="Miller K."/>
            <person name="Haudenschild C."/>
            <person name="Kitzman J."/>
            <person name="Nakayama T."/>
            <person name="Izutsu Y."/>
            <person name="Robert J."/>
            <person name="Fortriede J."/>
            <person name="Burns K."/>
            <person name="Lotay V."/>
            <person name="Karimi K."/>
            <person name="Yasuoka Y."/>
            <person name="Dichmann D.S."/>
            <person name="Flajnik M.F."/>
            <person name="Houston D.W."/>
            <person name="Shendure J."/>
            <person name="DuPasquier L."/>
            <person name="Vize P.D."/>
            <person name="Zorn A.M."/>
            <person name="Ito M."/>
            <person name="Marcotte E.M."/>
            <person name="Wallingford J.B."/>
            <person name="Ito Y."/>
            <person name="Asashima M."/>
            <person name="Ueno N."/>
            <person name="Matsuda Y."/>
            <person name="Veenstra G.J."/>
            <person name="Fujiyama A."/>
            <person name="Harland R.M."/>
            <person name="Taira M."/>
            <person name="Rokhsar D.S."/>
        </authorList>
    </citation>
    <scope>NUCLEOTIDE SEQUENCE [LARGE SCALE GENOMIC DNA]</scope>
    <source>
        <strain evidence="3">J</strain>
    </source>
</reference>
<evidence type="ECO:0000313" key="2">
    <source>
        <dbReference type="EMBL" id="OCT97775.1"/>
    </source>
</evidence>
<gene>
    <name evidence="2" type="ORF">XELAEV_18010004mg</name>
</gene>
<protein>
    <submittedName>
        <fullName evidence="2">Uncharacterized protein</fullName>
    </submittedName>
</protein>
<dbReference type="Proteomes" id="UP000694892">
    <property type="component" value="Chromosome 1S"/>
</dbReference>
<sequence length="191" mass="20335">MTQPNCRKPLGEAKGQDTTTLLTTEMLISTLLLRLEVRQRKQDYMIQSLHFLFDKLDAVQQNSASVPVSASCLQSASVPMSVPCLQSASVPVSTPEGPNLHSSDGFPAIRAPGMASRPVRAPWMASRPVSAPGMASRPVCAPGMASRPVRAPGMASRPVRAPGMASRPVRAPGMASQPVRTYPLPPLIEIV</sequence>
<evidence type="ECO:0000256" key="1">
    <source>
        <dbReference type="SAM" id="MobiDB-lite"/>
    </source>
</evidence>
<proteinExistence type="predicted"/>
<dbReference type="EMBL" id="CM004467">
    <property type="protein sequence ID" value="OCT97775.1"/>
    <property type="molecule type" value="Genomic_DNA"/>
</dbReference>
<evidence type="ECO:0000313" key="3">
    <source>
        <dbReference type="Proteomes" id="UP000694892"/>
    </source>
</evidence>
<feature type="region of interest" description="Disordered" evidence="1">
    <location>
        <begin position="147"/>
        <end position="177"/>
    </location>
</feature>
<dbReference type="AlphaFoldDB" id="A0A974I1D8"/>
<name>A0A974I1D8_XENLA</name>